<sequence>MPFMKDGAFLVLAGVFLEDSSLLGSDHVQMFEMVKYLQHRYPQLCVFGFQCDDSMSSVSSQTHIVQTIMKEYLTFPILLSNKNFSEIKKGAYYLLFKDFKSPMLYYEKDTEIGTISKAIEELLLSSENSKKVQGLKGSGVKHLDVTKEPNVFSFRNFLLYYPGCISADEDGNRLFLSDTNHHRIIIFDGNGKILDCIGSSPGFEDGDFESAKLLCPAASMYDAIEDCLYLVDSENHAIRRADMGRRTLETVYPPCNTGNRFNHVWSWVLEKLGFGGEVASKSEDFDLEPLVTPWHLMKSRENNLLLINRSLRTLWIMDPASGKIQEVVSGYPKILEICGEMIMERVSILKQIFGEKFNHEAYFRSKDGCPDFSLMSSSATFHNDIIFCDTVGQAVLKLNRESGIISNLHLSNFGILGLPYWLSLPLEKVFVSGNMYQRLCCDHHQCFSVLPGRCNIQINIDIPMDTELAGPLQEECIWRQARGSAAEISGFDDMETSTQKVGVAQQWFDELDNLAFSGPEASVDGANGASGTNIQGENRVHIRSAINISPGTSEVIIYAALYLKMKKDSIYHATPREENVKRILNIVNHKSEELGTDACVRLILESSRDIGEFVFMKPLNLRLEFDCQDHPKADKANEVVLTDSTIEVNVALK</sequence>
<dbReference type="PANTHER" id="PTHR46388">
    <property type="entry name" value="NHL REPEAT-CONTAINING PROTEIN 2"/>
    <property type="match status" value="1"/>
</dbReference>
<name>A0A2G5F0W0_AQUCA</name>
<dbReference type="EMBL" id="KZ305020">
    <property type="protein sequence ID" value="PIA61634.1"/>
    <property type="molecule type" value="Genomic_DNA"/>
</dbReference>
<evidence type="ECO:0000313" key="1">
    <source>
        <dbReference type="EMBL" id="PIA61634.1"/>
    </source>
</evidence>
<proteinExistence type="predicted"/>
<gene>
    <name evidence="1" type="ORF">AQUCO_00300866v1</name>
</gene>
<organism evidence="1 2">
    <name type="scientific">Aquilegia coerulea</name>
    <name type="common">Rocky mountain columbine</name>
    <dbReference type="NCBI Taxonomy" id="218851"/>
    <lineage>
        <taxon>Eukaryota</taxon>
        <taxon>Viridiplantae</taxon>
        <taxon>Streptophyta</taxon>
        <taxon>Embryophyta</taxon>
        <taxon>Tracheophyta</taxon>
        <taxon>Spermatophyta</taxon>
        <taxon>Magnoliopsida</taxon>
        <taxon>Ranunculales</taxon>
        <taxon>Ranunculaceae</taxon>
        <taxon>Thalictroideae</taxon>
        <taxon>Aquilegia</taxon>
    </lineage>
</organism>
<dbReference type="STRING" id="218851.A0A2G5F0W0"/>
<dbReference type="SUPFAM" id="SSF63825">
    <property type="entry name" value="YWTD domain"/>
    <property type="match status" value="1"/>
</dbReference>
<dbReference type="OrthoDB" id="273823at2759"/>
<dbReference type="InParanoid" id="A0A2G5F0W0"/>
<keyword evidence="2" id="KW-1185">Reference proteome</keyword>
<dbReference type="FunFam" id="2.120.10.30:FF:000108">
    <property type="entry name" value="NHL domain-containing protein"/>
    <property type="match status" value="1"/>
</dbReference>
<dbReference type="AlphaFoldDB" id="A0A2G5F0W0"/>
<dbReference type="InterPro" id="IPR011042">
    <property type="entry name" value="6-blade_b-propeller_TolB-like"/>
</dbReference>
<dbReference type="Gene3D" id="2.120.10.30">
    <property type="entry name" value="TolB, C-terminal domain"/>
    <property type="match status" value="1"/>
</dbReference>
<protein>
    <submittedName>
        <fullName evidence="1">Uncharacterized protein</fullName>
    </submittedName>
</protein>
<dbReference type="Proteomes" id="UP000230069">
    <property type="component" value="Unassembled WGS sequence"/>
</dbReference>
<accession>A0A2G5F0W0</accession>
<reference evidence="1 2" key="1">
    <citation type="submission" date="2017-09" db="EMBL/GenBank/DDBJ databases">
        <title>WGS assembly of Aquilegia coerulea Goldsmith.</title>
        <authorList>
            <person name="Hodges S."/>
            <person name="Kramer E."/>
            <person name="Nordborg M."/>
            <person name="Tomkins J."/>
            <person name="Borevitz J."/>
            <person name="Derieg N."/>
            <person name="Yan J."/>
            <person name="Mihaltcheva S."/>
            <person name="Hayes R.D."/>
            <person name="Rokhsar D."/>
        </authorList>
    </citation>
    <scope>NUCLEOTIDE SEQUENCE [LARGE SCALE GENOMIC DNA]</scope>
    <source>
        <strain evidence="2">cv. Goldsmith</strain>
    </source>
</reference>
<dbReference type="FunCoup" id="A0A2G5F0W0">
    <property type="interactions" value="1566"/>
</dbReference>
<evidence type="ECO:0000313" key="2">
    <source>
        <dbReference type="Proteomes" id="UP000230069"/>
    </source>
</evidence>
<dbReference type="PANTHER" id="PTHR46388:SF3">
    <property type="entry name" value="DUF1618 DOMAIN-CONTAINING PROTEIN"/>
    <property type="match status" value="1"/>
</dbReference>